<dbReference type="KEGG" id="salo:EF888_03355"/>
<proteinExistence type="predicted"/>
<reference evidence="1 2" key="1">
    <citation type="submission" date="2018-05" db="EMBL/GenBank/DDBJ databases">
        <title>Genomic Encyclopedia of Type Strains, Phase IV (KMG-IV): sequencing the most valuable type-strain genomes for metagenomic binning, comparative biology and taxonomic classification.</title>
        <authorList>
            <person name="Goeker M."/>
        </authorList>
    </citation>
    <scope>NUCLEOTIDE SEQUENCE [LARGE SCALE GENOMIC DNA]</scope>
    <source>
        <strain evidence="1 2">DSM 103371</strain>
    </source>
</reference>
<evidence type="ECO:0000313" key="1">
    <source>
        <dbReference type="EMBL" id="PWK58567.1"/>
    </source>
</evidence>
<dbReference type="EMBL" id="QGGV01000001">
    <property type="protein sequence ID" value="PWK58567.1"/>
    <property type="molecule type" value="Genomic_DNA"/>
</dbReference>
<name>A0A316GU33_9RHOB</name>
<sequence length="186" mass="19913">MEKAVTLVATPKDKAQALLSAAGVRLTASHDPDGAGPASAVEIGNHFLIWSKLDAKNAYGAADYDLLSMTSPILVLESAVDTDTKTVRFHQDGSERWSATFAGADAGLTVAGRLPVSLERLRSDVRTDKVGEVCRVDAAIPANVFREITGFDAVSGPPAGLMRLSGELPRLGVPIGSRRKPWWRFW</sequence>
<dbReference type="AlphaFoldDB" id="A0A316GU33"/>
<protein>
    <submittedName>
        <fullName evidence="1">Uncharacterized protein</fullName>
    </submittedName>
</protein>
<comment type="caution">
    <text evidence="1">The sequence shown here is derived from an EMBL/GenBank/DDBJ whole genome shotgun (WGS) entry which is preliminary data.</text>
</comment>
<evidence type="ECO:0000313" key="2">
    <source>
        <dbReference type="Proteomes" id="UP000245390"/>
    </source>
</evidence>
<organism evidence="1 2">
    <name type="scientific">Silicimonas algicola</name>
    <dbReference type="NCBI Taxonomy" id="1826607"/>
    <lineage>
        <taxon>Bacteria</taxon>
        <taxon>Pseudomonadati</taxon>
        <taxon>Pseudomonadota</taxon>
        <taxon>Alphaproteobacteria</taxon>
        <taxon>Rhodobacterales</taxon>
        <taxon>Paracoccaceae</taxon>
    </lineage>
</organism>
<accession>A0A316GU33</accession>
<keyword evidence="2" id="KW-1185">Reference proteome</keyword>
<gene>
    <name evidence="1" type="ORF">C8D95_101381</name>
</gene>
<dbReference type="RefSeq" id="WP_109757448.1">
    <property type="nucleotide sequence ID" value="NZ_CP034588.1"/>
</dbReference>
<dbReference type="Proteomes" id="UP000245390">
    <property type="component" value="Unassembled WGS sequence"/>
</dbReference>